<comment type="caution">
    <text evidence="2">The sequence shown here is derived from an EMBL/GenBank/DDBJ whole genome shotgun (WGS) entry which is preliminary data.</text>
</comment>
<dbReference type="SUPFAM" id="SSF48403">
    <property type="entry name" value="Ankyrin repeat"/>
    <property type="match status" value="1"/>
</dbReference>
<feature type="region of interest" description="Disordered" evidence="1">
    <location>
        <begin position="237"/>
        <end position="276"/>
    </location>
</feature>
<organism evidence="2 3">
    <name type="scientific">Coccomyxa viridis</name>
    <dbReference type="NCBI Taxonomy" id="1274662"/>
    <lineage>
        <taxon>Eukaryota</taxon>
        <taxon>Viridiplantae</taxon>
        <taxon>Chlorophyta</taxon>
        <taxon>core chlorophytes</taxon>
        <taxon>Trebouxiophyceae</taxon>
        <taxon>Trebouxiophyceae incertae sedis</taxon>
        <taxon>Coccomyxaceae</taxon>
        <taxon>Coccomyxa</taxon>
    </lineage>
</organism>
<dbReference type="Proteomes" id="UP001314263">
    <property type="component" value="Unassembled WGS sequence"/>
</dbReference>
<evidence type="ECO:0000313" key="2">
    <source>
        <dbReference type="EMBL" id="CAK0736733.1"/>
    </source>
</evidence>
<dbReference type="Pfam" id="PF12796">
    <property type="entry name" value="Ank_2"/>
    <property type="match status" value="1"/>
</dbReference>
<dbReference type="EMBL" id="CAUYUE010000001">
    <property type="protein sequence ID" value="CAK0736733.1"/>
    <property type="molecule type" value="Genomic_DNA"/>
</dbReference>
<keyword evidence="3" id="KW-1185">Reference proteome</keyword>
<protein>
    <recommendedName>
        <fullName evidence="4">Ankyrin repeat protein</fullName>
    </recommendedName>
</protein>
<reference evidence="2 3" key="1">
    <citation type="submission" date="2023-10" db="EMBL/GenBank/DDBJ databases">
        <authorList>
            <person name="Maclean D."/>
            <person name="Macfadyen A."/>
        </authorList>
    </citation>
    <scope>NUCLEOTIDE SEQUENCE [LARGE SCALE GENOMIC DNA]</scope>
</reference>
<dbReference type="Gene3D" id="1.25.40.20">
    <property type="entry name" value="Ankyrin repeat-containing domain"/>
    <property type="match status" value="1"/>
</dbReference>
<gene>
    <name evidence="2" type="ORF">CVIRNUC_000794</name>
</gene>
<dbReference type="InterPro" id="IPR036770">
    <property type="entry name" value="Ankyrin_rpt-contain_sf"/>
</dbReference>
<name>A0AAV1HU59_9CHLO</name>
<evidence type="ECO:0000313" key="3">
    <source>
        <dbReference type="Proteomes" id="UP001314263"/>
    </source>
</evidence>
<dbReference type="InterPro" id="IPR002110">
    <property type="entry name" value="Ankyrin_rpt"/>
</dbReference>
<sequence>MSSEIREEDGILKAIGGFTWPGIEWGEPPGYKYSFFEYIDALRLGHLNHFEEIEEDSGDWWFPTMDRGAGAALHFAAEHGQLECVRFLAEHRRVEINQHDLRWGWTPLMRCAHMAHHTNMPYLALFEHLLQQGADASLTGRAVTITGIELPDETVTAVDVAVKKGRGWEPGQVKRKLQGLIDKYKDVPKKPAYTYSGPLIGPTALRIMELYEQQPTRYPPTNWRKPPPAGYIDAHGMRRESQEPWRPAGEDDGSFFTRPMTDEELQEQEDRVMKRP</sequence>
<evidence type="ECO:0008006" key="4">
    <source>
        <dbReference type="Google" id="ProtNLM"/>
    </source>
</evidence>
<accession>A0AAV1HU59</accession>
<proteinExistence type="predicted"/>
<evidence type="ECO:0000256" key="1">
    <source>
        <dbReference type="SAM" id="MobiDB-lite"/>
    </source>
</evidence>
<dbReference type="AlphaFoldDB" id="A0AAV1HU59"/>